<keyword evidence="1" id="KW-0812">Transmembrane</keyword>
<gene>
    <name evidence="2" type="ORF">FC774_16875</name>
    <name evidence="3" type="ORF">FDB51_16920</name>
</gene>
<keyword evidence="1" id="KW-1133">Transmembrane helix</keyword>
<feature type="transmembrane region" description="Helical" evidence="1">
    <location>
        <begin position="46"/>
        <end position="65"/>
    </location>
</feature>
<reference evidence="4 5" key="1">
    <citation type="submission" date="2019-04" db="EMBL/GenBank/DDBJ databases">
        <title>Genome sequencing of Clostridium botulinum Groups I-IV and Clostridium butyricum.</title>
        <authorList>
            <person name="Brunt J."/>
            <person name="Van Vliet A.H.M."/>
            <person name="Stringer S.C."/>
            <person name="Carter A.T."/>
            <person name="Peck M.W."/>
        </authorList>
    </citation>
    <scope>NUCLEOTIDE SEQUENCE [LARGE SCALE GENOMIC DNA]</scope>
    <source>
        <strain evidence="2 5">1605</strain>
        <strain evidence="3 4">CB-K-33E</strain>
    </source>
</reference>
<evidence type="ECO:0000313" key="2">
    <source>
        <dbReference type="EMBL" id="NFF89504.1"/>
    </source>
</evidence>
<evidence type="ECO:0000256" key="1">
    <source>
        <dbReference type="SAM" id="Phobius"/>
    </source>
</evidence>
<evidence type="ECO:0008006" key="6">
    <source>
        <dbReference type="Google" id="ProtNLM"/>
    </source>
</evidence>
<sequence>MSHPVPKELKGEERLFSIPYLDLHFSKKSTLYCGIATVISGITLKINFNLFLFMFIGLNLIAYPLGSFKVQKNKFEGGNVSLDTFLIRKLKYQKHRNIYLRRRGK</sequence>
<protein>
    <recommendedName>
        <fullName evidence="6">PrgI family protein</fullName>
    </recommendedName>
</protein>
<comment type="caution">
    <text evidence="2">The sequence shown here is derived from an EMBL/GenBank/DDBJ whole genome shotgun (WGS) entry which is preliminary data.</text>
</comment>
<evidence type="ECO:0000313" key="4">
    <source>
        <dbReference type="Proteomes" id="UP000473681"/>
    </source>
</evidence>
<name>A0A0M1LDC2_CLOBO</name>
<organism evidence="2 5">
    <name type="scientific">Clostridium botulinum</name>
    <dbReference type="NCBI Taxonomy" id="1491"/>
    <lineage>
        <taxon>Bacteria</taxon>
        <taxon>Bacillati</taxon>
        <taxon>Bacillota</taxon>
        <taxon>Clostridia</taxon>
        <taxon>Eubacteriales</taxon>
        <taxon>Clostridiaceae</taxon>
        <taxon>Clostridium</taxon>
    </lineage>
</organism>
<accession>A0A0M1LDC2</accession>
<dbReference type="OrthoDB" id="1957710at2"/>
<dbReference type="EMBL" id="SWOV01000076">
    <property type="protein sequence ID" value="NFF89504.1"/>
    <property type="molecule type" value="Genomic_DNA"/>
</dbReference>
<dbReference type="AlphaFoldDB" id="A0A0M1LDC2"/>
<dbReference type="RefSeq" id="WP_017826352.1">
    <property type="nucleotide sequence ID" value="NZ_JACBBU010000011.1"/>
</dbReference>
<dbReference type="Proteomes" id="UP000473681">
    <property type="component" value="Unassembled WGS sequence"/>
</dbReference>
<evidence type="ECO:0000313" key="5">
    <source>
        <dbReference type="Proteomes" id="UP000476820"/>
    </source>
</evidence>
<dbReference type="Proteomes" id="UP000476820">
    <property type="component" value="Unassembled WGS sequence"/>
</dbReference>
<proteinExistence type="predicted"/>
<keyword evidence="1" id="KW-0472">Membrane</keyword>
<dbReference type="EMBL" id="SWVK01000030">
    <property type="protein sequence ID" value="NFN36750.1"/>
    <property type="molecule type" value="Genomic_DNA"/>
</dbReference>
<evidence type="ECO:0000313" key="3">
    <source>
        <dbReference type="EMBL" id="NFN36750.1"/>
    </source>
</evidence>